<dbReference type="HOGENOM" id="CLU_016094_0_0_1"/>
<dbReference type="OrthoDB" id="5422351at2759"/>
<accession>W2SC53</accession>
<dbReference type="PANTHER" id="PTHR40625:SF1">
    <property type="entry name" value="AMP-ACTIVATED PROTEIN KINASE GLYCOGEN-BINDING DOMAIN-CONTAINING PROTEIN"/>
    <property type="match status" value="1"/>
</dbReference>
<dbReference type="EMBL" id="KB822711">
    <property type="protein sequence ID" value="ETN46306.1"/>
    <property type="molecule type" value="Genomic_DNA"/>
</dbReference>
<dbReference type="PANTHER" id="PTHR40625">
    <property type="entry name" value="GTP-BINDING PROTEIN ESDC-RELATED"/>
    <property type="match status" value="1"/>
</dbReference>
<feature type="region of interest" description="Disordered" evidence="1">
    <location>
        <begin position="497"/>
        <end position="522"/>
    </location>
</feature>
<dbReference type="RefSeq" id="XP_008711018.1">
    <property type="nucleotide sequence ID" value="XM_008712796.1"/>
</dbReference>
<dbReference type="Proteomes" id="UP000030752">
    <property type="component" value="Unassembled WGS sequence"/>
</dbReference>
<feature type="compositionally biased region" description="Low complexity" evidence="1">
    <location>
        <begin position="123"/>
        <end position="133"/>
    </location>
</feature>
<feature type="compositionally biased region" description="Polar residues" evidence="1">
    <location>
        <begin position="246"/>
        <end position="259"/>
    </location>
</feature>
<feature type="compositionally biased region" description="Low complexity" evidence="1">
    <location>
        <begin position="233"/>
        <end position="245"/>
    </location>
</feature>
<evidence type="ECO:0000313" key="2">
    <source>
        <dbReference type="EMBL" id="ETN46306.1"/>
    </source>
</evidence>
<gene>
    <name evidence="2" type="ORF">HMPREF1541_00490</name>
</gene>
<dbReference type="STRING" id="1220924.W2SC53"/>
<evidence type="ECO:0000256" key="1">
    <source>
        <dbReference type="SAM" id="MobiDB-lite"/>
    </source>
</evidence>
<feature type="region of interest" description="Disordered" evidence="1">
    <location>
        <begin position="367"/>
        <end position="387"/>
    </location>
</feature>
<feature type="compositionally biased region" description="Polar residues" evidence="1">
    <location>
        <begin position="376"/>
        <end position="387"/>
    </location>
</feature>
<organism evidence="2 3">
    <name type="scientific">Cyphellophora europaea (strain CBS 101466)</name>
    <name type="common">Phialophora europaea</name>
    <dbReference type="NCBI Taxonomy" id="1220924"/>
    <lineage>
        <taxon>Eukaryota</taxon>
        <taxon>Fungi</taxon>
        <taxon>Dikarya</taxon>
        <taxon>Ascomycota</taxon>
        <taxon>Pezizomycotina</taxon>
        <taxon>Eurotiomycetes</taxon>
        <taxon>Chaetothyriomycetidae</taxon>
        <taxon>Chaetothyriales</taxon>
        <taxon>Cyphellophoraceae</taxon>
        <taxon>Cyphellophora</taxon>
    </lineage>
</organism>
<dbReference type="InParanoid" id="W2SC53"/>
<evidence type="ECO:0008006" key="4">
    <source>
        <dbReference type="Google" id="ProtNLM"/>
    </source>
</evidence>
<name>W2SC53_CYPE1</name>
<keyword evidence="3" id="KW-1185">Reference proteome</keyword>
<dbReference type="AlphaFoldDB" id="W2SC53"/>
<feature type="region of interest" description="Disordered" evidence="1">
    <location>
        <begin position="123"/>
        <end position="326"/>
    </location>
</feature>
<feature type="compositionally biased region" description="Low complexity" evidence="1">
    <location>
        <begin position="176"/>
        <end position="199"/>
    </location>
</feature>
<proteinExistence type="predicted"/>
<dbReference type="GeneID" id="19967829"/>
<sequence length="613" mass="66613">MSTTTTLMTFMVRTPPTTRSVTLWGSWDNFSMPYAMLRDSRIGPEHWSGCHNFSNIICDGNLTGERQPREGGLKMGGTYWYYYKLDDDLEFHNSAEPSTTYCPMLPGQLVNVLNVPVALSGNRSRNASISSTSSERRTMNPQDKFVNPRPVPTPQLPRLQTSPSFQTQDNWPLFTPSSSTSSRSGRSATSGPGSASTARFRSKSPGLALSGSIRQAFRTLRPTTSRSPDGRSPRSGIRSPSAGGRDQQNLASSAGSSRDISPVASRPMHRPLPPVDHDLILRRPMVGAEQTTDPIEMPSFEQHRRQRSRSREPSSLRNSLVLEGSAPTALARGQQLGPLKEVASTQNTPAGPITAMKAEDSGMAEPVDLGKRLPTLPNTPSSAYPPSTIFSESIDINALQSHFSSTTIDTSVSEDDIGTPESARFSGWSDAAVSAGHSSYRTESFIEDRPMSTLMGLRIVTPTKEQMQTCAETETDFEDTPQQPPPPRGVIKLATAVSSSTMSTSSTPSMPASPTGSDQEELLETSALTGQLDESPARFQYQHYRLPVDDSSSEITLKSPLAKREAVMEVPRALPFSSQVPTSNSSAAPIAHSITMQELMDELSYLGEAIHQR</sequence>
<evidence type="ECO:0000313" key="3">
    <source>
        <dbReference type="Proteomes" id="UP000030752"/>
    </source>
</evidence>
<feature type="compositionally biased region" description="Polar residues" evidence="1">
    <location>
        <begin position="158"/>
        <end position="170"/>
    </location>
</feature>
<protein>
    <recommendedName>
        <fullName evidence="4">AMP-activated protein kinase glycogen-binding domain-containing protein</fullName>
    </recommendedName>
</protein>
<dbReference type="VEuPathDB" id="FungiDB:HMPREF1541_00490"/>
<reference evidence="2 3" key="1">
    <citation type="submission" date="2013-03" db="EMBL/GenBank/DDBJ databases">
        <title>The Genome Sequence of Phialophora europaea CBS 101466.</title>
        <authorList>
            <consortium name="The Broad Institute Genomics Platform"/>
            <person name="Cuomo C."/>
            <person name="de Hoog S."/>
            <person name="Gorbushina A."/>
            <person name="Walker B."/>
            <person name="Young S.K."/>
            <person name="Zeng Q."/>
            <person name="Gargeya S."/>
            <person name="Fitzgerald M."/>
            <person name="Haas B."/>
            <person name="Abouelleil A."/>
            <person name="Allen A.W."/>
            <person name="Alvarado L."/>
            <person name="Arachchi H.M."/>
            <person name="Berlin A.M."/>
            <person name="Chapman S.B."/>
            <person name="Gainer-Dewar J."/>
            <person name="Goldberg J."/>
            <person name="Griggs A."/>
            <person name="Gujja S."/>
            <person name="Hansen M."/>
            <person name="Howarth C."/>
            <person name="Imamovic A."/>
            <person name="Ireland A."/>
            <person name="Larimer J."/>
            <person name="McCowan C."/>
            <person name="Murphy C."/>
            <person name="Pearson M."/>
            <person name="Poon T.W."/>
            <person name="Priest M."/>
            <person name="Roberts A."/>
            <person name="Saif S."/>
            <person name="Shea T."/>
            <person name="Sisk P."/>
            <person name="Sykes S."/>
            <person name="Wortman J."/>
            <person name="Nusbaum C."/>
            <person name="Birren B."/>
        </authorList>
    </citation>
    <scope>NUCLEOTIDE SEQUENCE [LARGE SCALE GENOMIC DNA]</scope>
    <source>
        <strain evidence="2 3">CBS 101466</strain>
    </source>
</reference>
<dbReference type="eggNOG" id="ENOG502SGBF">
    <property type="taxonomic scope" value="Eukaryota"/>
</dbReference>
<feature type="compositionally biased region" description="Low complexity" evidence="1">
    <location>
        <begin position="497"/>
        <end position="515"/>
    </location>
</feature>